<evidence type="ECO:0000313" key="2">
    <source>
        <dbReference type="Proteomes" id="UP000789920"/>
    </source>
</evidence>
<keyword evidence="2" id="KW-1185">Reference proteome</keyword>
<organism evidence="1 2">
    <name type="scientific">Racocetra persica</name>
    <dbReference type="NCBI Taxonomy" id="160502"/>
    <lineage>
        <taxon>Eukaryota</taxon>
        <taxon>Fungi</taxon>
        <taxon>Fungi incertae sedis</taxon>
        <taxon>Mucoromycota</taxon>
        <taxon>Glomeromycotina</taxon>
        <taxon>Glomeromycetes</taxon>
        <taxon>Diversisporales</taxon>
        <taxon>Gigasporaceae</taxon>
        <taxon>Racocetra</taxon>
    </lineage>
</organism>
<sequence>KLDAYPLTLRHRAYKSFFFHLMPSFSIAIRQQLYVHRAVPIHCLSFDRSS</sequence>
<accession>A0ACA9SWC0</accession>
<reference evidence="1" key="1">
    <citation type="submission" date="2021-06" db="EMBL/GenBank/DDBJ databases">
        <authorList>
            <person name="Kallberg Y."/>
            <person name="Tangrot J."/>
            <person name="Rosling A."/>
        </authorList>
    </citation>
    <scope>NUCLEOTIDE SEQUENCE</scope>
    <source>
        <strain evidence="1">MA461A</strain>
    </source>
</reference>
<evidence type="ECO:0000313" key="1">
    <source>
        <dbReference type="EMBL" id="CAG8849639.1"/>
    </source>
</evidence>
<name>A0ACA9SWC0_9GLOM</name>
<protein>
    <submittedName>
        <fullName evidence="1">36176_t:CDS:1</fullName>
    </submittedName>
</protein>
<comment type="caution">
    <text evidence="1">The sequence shown here is derived from an EMBL/GenBank/DDBJ whole genome shotgun (WGS) entry which is preliminary data.</text>
</comment>
<dbReference type="EMBL" id="CAJVQC010166676">
    <property type="protein sequence ID" value="CAG8849639.1"/>
    <property type="molecule type" value="Genomic_DNA"/>
</dbReference>
<proteinExistence type="predicted"/>
<feature type="non-terminal residue" evidence="1">
    <location>
        <position position="1"/>
    </location>
</feature>
<gene>
    <name evidence="1" type="ORF">RPERSI_LOCUS35697</name>
</gene>
<dbReference type="Proteomes" id="UP000789920">
    <property type="component" value="Unassembled WGS sequence"/>
</dbReference>